<evidence type="ECO:0000256" key="1">
    <source>
        <dbReference type="SAM" id="Phobius"/>
    </source>
</evidence>
<dbReference type="EMBL" id="BAAAVA010000157">
    <property type="protein sequence ID" value="GAA2956927.1"/>
    <property type="molecule type" value="Genomic_DNA"/>
</dbReference>
<evidence type="ECO:0000313" key="4">
    <source>
        <dbReference type="Proteomes" id="UP001501423"/>
    </source>
</evidence>
<dbReference type="Proteomes" id="UP001501423">
    <property type="component" value="Unassembled WGS sequence"/>
</dbReference>
<accession>A0ABP6JZI1</accession>
<feature type="transmembrane region" description="Helical" evidence="1">
    <location>
        <begin position="78"/>
        <end position="96"/>
    </location>
</feature>
<dbReference type="Pfam" id="PF13006">
    <property type="entry name" value="Nterm_IS4"/>
    <property type="match status" value="1"/>
</dbReference>
<sequence>MVQEVDQDSLHVRSSVAGSFCLPSALTAITRTVTAAAGRFAPGHLGELTTVVPFELVDAVLAETRPVQRRLRDLPSRVGMYFLPAMCLFLEVGYGWPGTS</sequence>
<keyword evidence="1" id="KW-1133">Transmembrane helix</keyword>
<proteinExistence type="predicted"/>
<keyword evidence="1" id="KW-0812">Transmembrane</keyword>
<dbReference type="InterPro" id="IPR024473">
    <property type="entry name" value="Transposases_IS4_N"/>
</dbReference>
<gene>
    <name evidence="3" type="ORF">GCM10010478_65780</name>
</gene>
<reference evidence="4" key="1">
    <citation type="journal article" date="2019" name="Int. J. Syst. Evol. Microbiol.">
        <title>The Global Catalogue of Microorganisms (GCM) 10K type strain sequencing project: providing services to taxonomists for standard genome sequencing and annotation.</title>
        <authorList>
            <consortium name="The Broad Institute Genomics Platform"/>
            <consortium name="The Broad Institute Genome Sequencing Center for Infectious Disease"/>
            <person name="Wu L."/>
            <person name="Ma J."/>
        </authorList>
    </citation>
    <scope>NUCLEOTIDE SEQUENCE [LARGE SCALE GENOMIC DNA]</scope>
    <source>
        <strain evidence="4">JCM 9650</strain>
    </source>
</reference>
<keyword evidence="1" id="KW-0472">Membrane</keyword>
<name>A0ABP6JZI1_9ACTN</name>
<feature type="domain" description="Transposase IS4 N-terminal" evidence="2">
    <location>
        <begin position="42"/>
        <end position="94"/>
    </location>
</feature>
<keyword evidence="4" id="KW-1185">Reference proteome</keyword>
<protein>
    <recommendedName>
        <fullName evidence="2">Transposase IS4 N-terminal domain-containing protein</fullName>
    </recommendedName>
</protein>
<evidence type="ECO:0000313" key="3">
    <source>
        <dbReference type="EMBL" id="GAA2956927.1"/>
    </source>
</evidence>
<evidence type="ECO:0000259" key="2">
    <source>
        <dbReference type="Pfam" id="PF13006"/>
    </source>
</evidence>
<comment type="caution">
    <text evidence="3">The sequence shown here is derived from an EMBL/GenBank/DDBJ whole genome shotgun (WGS) entry which is preliminary data.</text>
</comment>
<organism evidence="3 4">
    <name type="scientific">Streptomyces erythrogriseus</name>
    <dbReference type="NCBI Taxonomy" id="284027"/>
    <lineage>
        <taxon>Bacteria</taxon>
        <taxon>Bacillati</taxon>
        <taxon>Actinomycetota</taxon>
        <taxon>Actinomycetes</taxon>
        <taxon>Kitasatosporales</taxon>
        <taxon>Streptomycetaceae</taxon>
        <taxon>Streptomyces</taxon>
        <taxon>Streptomyces griseoincarnatus group</taxon>
    </lineage>
</organism>